<evidence type="ECO:0000256" key="1">
    <source>
        <dbReference type="ARBA" id="ARBA00004202"/>
    </source>
</evidence>
<evidence type="ECO:0000256" key="2">
    <source>
        <dbReference type="ARBA" id="ARBA00022448"/>
    </source>
</evidence>
<gene>
    <name evidence="9" type="ORF">GCM10022215_05240</name>
</gene>
<reference evidence="10" key="1">
    <citation type="journal article" date="2019" name="Int. J. Syst. Evol. Microbiol.">
        <title>The Global Catalogue of Microorganisms (GCM) 10K type strain sequencing project: providing services to taxonomists for standard genome sequencing and annotation.</title>
        <authorList>
            <consortium name="The Broad Institute Genomics Platform"/>
            <consortium name="The Broad Institute Genome Sequencing Center for Infectious Disease"/>
            <person name="Wu L."/>
            <person name="Ma J."/>
        </authorList>
    </citation>
    <scope>NUCLEOTIDE SEQUENCE [LARGE SCALE GENOMIC DNA]</scope>
    <source>
        <strain evidence="10">JCM 16703</strain>
    </source>
</reference>
<accession>A0ABP7XBW6</accession>
<evidence type="ECO:0000256" key="4">
    <source>
        <dbReference type="ARBA" id="ARBA00022496"/>
    </source>
</evidence>
<keyword evidence="4" id="KW-0410">Iron transport</keyword>
<evidence type="ECO:0000313" key="9">
    <source>
        <dbReference type="EMBL" id="GAA4110244.1"/>
    </source>
</evidence>
<dbReference type="EMBL" id="BAAAZH010000003">
    <property type="protein sequence ID" value="GAA4110244.1"/>
    <property type="molecule type" value="Genomic_DNA"/>
</dbReference>
<name>A0ABP7XBW6_9ACTN</name>
<evidence type="ECO:0000256" key="7">
    <source>
        <dbReference type="ARBA" id="ARBA00023136"/>
    </source>
</evidence>
<evidence type="ECO:0000259" key="8">
    <source>
        <dbReference type="SMART" id="SM00382"/>
    </source>
</evidence>
<keyword evidence="6" id="KW-0406">Ion transport</keyword>
<dbReference type="SMART" id="SM00382">
    <property type="entry name" value="AAA"/>
    <property type="match status" value="1"/>
</dbReference>
<organism evidence="9 10">
    <name type="scientific">Nocardioides fonticola</name>
    <dbReference type="NCBI Taxonomy" id="450363"/>
    <lineage>
        <taxon>Bacteria</taxon>
        <taxon>Bacillati</taxon>
        <taxon>Actinomycetota</taxon>
        <taxon>Actinomycetes</taxon>
        <taxon>Propionibacteriales</taxon>
        <taxon>Nocardioidaceae</taxon>
        <taxon>Nocardioides</taxon>
    </lineage>
</organism>
<dbReference type="InterPro" id="IPR003593">
    <property type="entry name" value="AAA+_ATPase"/>
</dbReference>
<proteinExistence type="predicted"/>
<keyword evidence="5" id="KW-0408">Iron</keyword>
<comment type="caution">
    <text evidence="9">The sequence shown here is derived from an EMBL/GenBank/DDBJ whole genome shotgun (WGS) entry which is preliminary data.</text>
</comment>
<dbReference type="PANTHER" id="PTHR42771:SF2">
    <property type="entry name" value="IRON(3+)-HYDROXAMATE IMPORT ATP-BINDING PROTEIN FHUC"/>
    <property type="match status" value="1"/>
</dbReference>
<comment type="subcellular location">
    <subcellularLocation>
        <location evidence="1">Cell membrane</location>
        <topology evidence="1">Peripheral membrane protein</topology>
    </subcellularLocation>
</comment>
<feature type="domain" description="AAA+ ATPase" evidence="8">
    <location>
        <begin position="35"/>
        <end position="215"/>
    </location>
</feature>
<sequence>MLLRAIRVRPGDDDRRWPFTVPAIAAVAREGLRLTSSFTVLLGANGSGKSTLVEAIAEAYGLDVRGGHGARRYAVEQAGTPLGGALDLEIATGGHAVAGRSAGFFLRAETALGVLSFMSGQQVPGYGPPPDEVSHGESYLAAIEGRFREPGLYLLDEAEGPLSFGNTLLLLDRLRWLADQPGTHVVYATHSPMVAAVPEAQIFELDDRGIHERSFTDLEMVAQWRAFLDRPDLFFAD</sequence>
<evidence type="ECO:0000256" key="6">
    <source>
        <dbReference type="ARBA" id="ARBA00023065"/>
    </source>
</evidence>
<evidence type="ECO:0000256" key="5">
    <source>
        <dbReference type="ARBA" id="ARBA00023004"/>
    </source>
</evidence>
<evidence type="ECO:0000313" key="10">
    <source>
        <dbReference type="Proteomes" id="UP001501495"/>
    </source>
</evidence>
<dbReference type="RefSeq" id="WP_344731649.1">
    <property type="nucleotide sequence ID" value="NZ_BAAAZH010000003.1"/>
</dbReference>
<keyword evidence="10" id="KW-1185">Reference proteome</keyword>
<keyword evidence="3" id="KW-1003">Cell membrane</keyword>
<dbReference type="Gene3D" id="3.40.50.300">
    <property type="entry name" value="P-loop containing nucleotide triphosphate hydrolases"/>
    <property type="match status" value="1"/>
</dbReference>
<protein>
    <submittedName>
        <fullName evidence="9">AAA family ATPase</fullName>
    </submittedName>
</protein>
<dbReference type="InterPro" id="IPR051535">
    <property type="entry name" value="Siderophore_ABC-ATPase"/>
</dbReference>
<dbReference type="Proteomes" id="UP001501495">
    <property type="component" value="Unassembled WGS sequence"/>
</dbReference>
<dbReference type="PANTHER" id="PTHR42771">
    <property type="entry name" value="IRON(3+)-HYDROXAMATE IMPORT ATP-BINDING PROTEIN FHUC"/>
    <property type="match status" value="1"/>
</dbReference>
<keyword evidence="2" id="KW-0813">Transport</keyword>
<evidence type="ECO:0000256" key="3">
    <source>
        <dbReference type="ARBA" id="ARBA00022475"/>
    </source>
</evidence>
<keyword evidence="7" id="KW-0472">Membrane</keyword>
<dbReference type="SUPFAM" id="SSF52540">
    <property type="entry name" value="P-loop containing nucleoside triphosphate hydrolases"/>
    <property type="match status" value="1"/>
</dbReference>
<dbReference type="InterPro" id="IPR027417">
    <property type="entry name" value="P-loop_NTPase"/>
</dbReference>